<keyword evidence="3" id="KW-0547">Nucleotide-binding</keyword>
<dbReference type="PATRIC" id="fig|1117379.3.peg.244"/>
<dbReference type="eggNOG" id="COG1131">
    <property type="taxonomic scope" value="Bacteria"/>
</dbReference>
<organism evidence="6 7">
    <name type="scientific">Neobacillus bataviensis LMG 21833</name>
    <dbReference type="NCBI Taxonomy" id="1117379"/>
    <lineage>
        <taxon>Bacteria</taxon>
        <taxon>Bacillati</taxon>
        <taxon>Bacillota</taxon>
        <taxon>Bacilli</taxon>
        <taxon>Bacillales</taxon>
        <taxon>Bacillaceae</taxon>
        <taxon>Neobacillus</taxon>
    </lineage>
</organism>
<evidence type="ECO:0000313" key="7">
    <source>
        <dbReference type="Proteomes" id="UP000006316"/>
    </source>
</evidence>
<keyword evidence="2" id="KW-0813">Transport</keyword>
<dbReference type="Gene3D" id="3.40.50.300">
    <property type="entry name" value="P-loop containing nucleotide triphosphate hydrolases"/>
    <property type="match status" value="1"/>
</dbReference>
<keyword evidence="4 6" id="KW-0067">ATP-binding</keyword>
<dbReference type="EMBL" id="AJLS01000006">
    <property type="protein sequence ID" value="EKN71520.1"/>
    <property type="molecule type" value="Genomic_DNA"/>
</dbReference>
<evidence type="ECO:0000256" key="4">
    <source>
        <dbReference type="ARBA" id="ARBA00022840"/>
    </source>
</evidence>
<sequence>MANDIIKVEGLCKEIKGKKIVKNVSFSVKEGSITGLLGPNGSGKTTIIRLLSGVIEPSSGDITVMGQNPLTNGEEIRKNSGIVTETTSLYEEMTAWENLMFFSKIYGVRDSKRSEELLKAFGMWEHKDSTISTFSTGMKKRVSLAKALLQKPRILFLDEPTNGLDPEGIHLVLGYLKALCEKEGVTVIICSHVLQQLEGICDTYLFIKHGVLMEGGSMEEIEKRHLRNISVDIETGLTVEETVFAGYPYQTIRKNTLRFELKSKEDISPLLAALLERTWVHGCTLKNNTLEDYYFLIGGEINE</sequence>
<dbReference type="PANTHER" id="PTHR42711:SF5">
    <property type="entry name" value="ABC TRANSPORTER ATP-BINDING PROTEIN NATA"/>
    <property type="match status" value="1"/>
</dbReference>
<evidence type="ECO:0000256" key="1">
    <source>
        <dbReference type="ARBA" id="ARBA00005417"/>
    </source>
</evidence>
<dbReference type="PANTHER" id="PTHR42711">
    <property type="entry name" value="ABC TRANSPORTER ATP-BINDING PROTEIN"/>
    <property type="match status" value="1"/>
</dbReference>
<dbReference type="InterPro" id="IPR003439">
    <property type="entry name" value="ABC_transporter-like_ATP-bd"/>
</dbReference>
<dbReference type="GO" id="GO:0005524">
    <property type="term" value="F:ATP binding"/>
    <property type="evidence" value="ECO:0007669"/>
    <property type="project" value="UniProtKB-KW"/>
</dbReference>
<evidence type="ECO:0000313" key="6">
    <source>
        <dbReference type="EMBL" id="EKN71520.1"/>
    </source>
</evidence>
<feature type="domain" description="ABC transporter" evidence="5">
    <location>
        <begin position="6"/>
        <end position="234"/>
    </location>
</feature>
<dbReference type="RefSeq" id="WP_007083279.1">
    <property type="nucleotide sequence ID" value="NZ_AJLS01000006.1"/>
</dbReference>
<dbReference type="STRING" id="1117379.BABA_01180"/>
<dbReference type="PROSITE" id="PS50893">
    <property type="entry name" value="ABC_TRANSPORTER_2"/>
    <property type="match status" value="1"/>
</dbReference>
<dbReference type="Pfam" id="PF00005">
    <property type="entry name" value="ABC_tran"/>
    <property type="match status" value="1"/>
</dbReference>
<dbReference type="AlphaFoldDB" id="K6CK63"/>
<dbReference type="InterPro" id="IPR027417">
    <property type="entry name" value="P-loop_NTPase"/>
</dbReference>
<dbReference type="InterPro" id="IPR050763">
    <property type="entry name" value="ABC_transporter_ATP-binding"/>
</dbReference>
<comment type="similarity">
    <text evidence="1">Belongs to the ABC transporter superfamily.</text>
</comment>
<proteinExistence type="inferred from homology"/>
<name>K6CK63_9BACI</name>
<gene>
    <name evidence="6" type="ORF">BABA_01180</name>
</gene>
<dbReference type="OrthoDB" id="9804819at2"/>
<dbReference type="GO" id="GO:0016887">
    <property type="term" value="F:ATP hydrolysis activity"/>
    <property type="evidence" value="ECO:0007669"/>
    <property type="project" value="InterPro"/>
</dbReference>
<dbReference type="CDD" id="cd03230">
    <property type="entry name" value="ABC_DR_subfamily_A"/>
    <property type="match status" value="1"/>
</dbReference>
<protein>
    <submittedName>
        <fullName evidence="6">ABC transporter ATP-binding protein</fullName>
    </submittedName>
</protein>
<accession>K6CK63</accession>
<dbReference type="SUPFAM" id="SSF52540">
    <property type="entry name" value="P-loop containing nucleoside triphosphate hydrolases"/>
    <property type="match status" value="1"/>
</dbReference>
<evidence type="ECO:0000256" key="2">
    <source>
        <dbReference type="ARBA" id="ARBA00022448"/>
    </source>
</evidence>
<keyword evidence="7" id="KW-1185">Reference proteome</keyword>
<evidence type="ECO:0000259" key="5">
    <source>
        <dbReference type="PROSITE" id="PS50893"/>
    </source>
</evidence>
<dbReference type="InterPro" id="IPR003593">
    <property type="entry name" value="AAA+_ATPase"/>
</dbReference>
<reference evidence="6 7" key="1">
    <citation type="journal article" date="2012" name="Front. Microbiol.">
        <title>Redundancy and modularity in membrane-associated dissimilatory nitrate reduction in Bacillus.</title>
        <authorList>
            <person name="Heylen K."/>
            <person name="Keltjens J."/>
        </authorList>
    </citation>
    <scope>NUCLEOTIDE SEQUENCE [LARGE SCALE GENOMIC DNA]</scope>
    <source>
        <strain evidence="7">LMG 21833T</strain>
    </source>
</reference>
<comment type="caution">
    <text evidence="6">The sequence shown here is derived from an EMBL/GenBank/DDBJ whole genome shotgun (WGS) entry which is preliminary data.</text>
</comment>
<dbReference type="SMART" id="SM00382">
    <property type="entry name" value="AAA"/>
    <property type="match status" value="1"/>
</dbReference>
<evidence type="ECO:0000256" key="3">
    <source>
        <dbReference type="ARBA" id="ARBA00022741"/>
    </source>
</evidence>
<dbReference type="Proteomes" id="UP000006316">
    <property type="component" value="Unassembled WGS sequence"/>
</dbReference>